<dbReference type="STRING" id="684065.SAMN05421738_11463"/>
<dbReference type="RefSeq" id="WP_092909324.1">
    <property type="nucleotide sequence ID" value="NZ_FOUZ01000014.1"/>
</dbReference>
<feature type="transmembrane region" description="Helical" evidence="1">
    <location>
        <begin position="25"/>
        <end position="53"/>
    </location>
</feature>
<keyword evidence="1" id="KW-0812">Transmembrane</keyword>
<keyword evidence="1" id="KW-1133">Transmembrane helix</keyword>
<protein>
    <submittedName>
        <fullName evidence="2">Uncharacterized protein</fullName>
    </submittedName>
</protein>
<sequence length="63" mass="7104">MITILILIFQYYFLGKLFNKDKLKLIISVVGLYFLGIVVIALNIALLVTFGVIKADLQELTQS</sequence>
<dbReference type="Proteomes" id="UP000199149">
    <property type="component" value="Unassembled WGS sequence"/>
</dbReference>
<evidence type="ECO:0000313" key="3">
    <source>
        <dbReference type="Proteomes" id="UP000199149"/>
    </source>
</evidence>
<proteinExistence type="predicted"/>
<evidence type="ECO:0000313" key="2">
    <source>
        <dbReference type="EMBL" id="SFN53713.1"/>
    </source>
</evidence>
<keyword evidence="3" id="KW-1185">Reference proteome</keyword>
<reference evidence="3" key="1">
    <citation type="submission" date="2016-10" db="EMBL/GenBank/DDBJ databases">
        <authorList>
            <person name="Varghese N."/>
            <person name="Submissions S."/>
        </authorList>
    </citation>
    <scope>NUCLEOTIDE SEQUENCE [LARGE SCALE GENOMIC DNA]</scope>
    <source>
        <strain evidence="3">XJ109</strain>
    </source>
</reference>
<keyword evidence="1" id="KW-0472">Membrane</keyword>
<dbReference type="EMBL" id="FOUZ01000014">
    <property type="protein sequence ID" value="SFN53713.1"/>
    <property type="molecule type" value="Genomic_DNA"/>
</dbReference>
<accession>A0A1I4ZUI2</accession>
<dbReference type="AlphaFoldDB" id="A0A1I4ZUI2"/>
<evidence type="ECO:0000256" key="1">
    <source>
        <dbReference type="SAM" id="Phobius"/>
    </source>
</evidence>
<organism evidence="2 3">
    <name type="scientific">Algoriella xinjiangensis</name>
    <dbReference type="NCBI Taxonomy" id="684065"/>
    <lineage>
        <taxon>Bacteria</taxon>
        <taxon>Pseudomonadati</taxon>
        <taxon>Bacteroidota</taxon>
        <taxon>Flavobacteriia</taxon>
        <taxon>Flavobacteriales</taxon>
        <taxon>Weeksellaceae</taxon>
        <taxon>Algoriella</taxon>
    </lineage>
</organism>
<name>A0A1I4ZUI2_9FLAO</name>
<gene>
    <name evidence="2" type="ORF">SAMN05421738_11463</name>
</gene>